<protein>
    <submittedName>
        <fullName evidence="2">Uncharacterized protein</fullName>
    </submittedName>
</protein>
<gene>
    <name evidence="2" type="ORF">RHOBADRAFT_56556</name>
</gene>
<sequence length="554" mass="60879">MLALDSGLLLEDTRAPVSLTDLASLSPARLAVASLRLDVHPLVRQRAHVDFLERRTRYRSSSRRDSQEEPLFDLPLTFLVPGSPTLLSIAHLVLVQFNPHCQSPQAAQAAAELFLQRAAETQDEREGSQAPSRSQTLSIECCRLVRQGMGKEAVGGLALEVTDEALVVTRGGQFLLQVLAEDITAFKYLLASPGARAVADFHCTLEVAALHVGLDKDNTVSDSTLELVIGEFGSGDARFEQLETTVEKWTTSQGFAIQVIQTQPAAENQIPTKRPRSPLLTPPASRSPSEAAQRQDDSAALVPSAAKRRRSDGGPSESKSSRTAQSTAMQSAREGPWRYVGETAAELEWHPGAFVRQLALLQAIAPNANLFLPPVTADDLALLSRQVVRRQLPKLPHRVPDCAPHVNHNAVWRLALENAYRLGPRIDLMTSRLVLLTDEYVDLREYAKIGSKMVDARNAIGVAYHQVLDKVLPIRLAQQNETTRAQVEKLISLVHNMRTDPLFRRTHLLDERGGLIRTVWPTFSEADLGPSVFARFERALADIVEYEASAGAVV</sequence>
<keyword evidence="3" id="KW-1185">Reference proteome</keyword>
<organism evidence="2 3">
    <name type="scientific">Rhodotorula graminis (strain WP1)</name>
    <dbReference type="NCBI Taxonomy" id="578459"/>
    <lineage>
        <taxon>Eukaryota</taxon>
        <taxon>Fungi</taxon>
        <taxon>Dikarya</taxon>
        <taxon>Basidiomycota</taxon>
        <taxon>Pucciniomycotina</taxon>
        <taxon>Microbotryomycetes</taxon>
        <taxon>Sporidiobolales</taxon>
        <taxon>Sporidiobolaceae</taxon>
        <taxon>Rhodotorula</taxon>
    </lineage>
</organism>
<dbReference type="AlphaFoldDB" id="A0A0P9GVN1"/>
<dbReference type="OrthoDB" id="2523494at2759"/>
<name>A0A0P9GVN1_RHOGW</name>
<evidence type="ECO:0000313" key="3">
    <source>
        <dbReference type="Proteomes" id="UP000053890"/>
    </source>
</evidence>
<feature type="region of interest" description="Disordered" evidence="1">
    <location>
        <begin position="263"/>
        <end position="335"/>
    </location>
</feature>
<dbReference type="RefSeq" id="XP_018267563.1">
    <property type="nucleotide sequence ID" value="XM_018418405.1"/>
</dbReference>
<evidence type="ECO:0000313" key="2">
    <source>
        <dbReference type="EMBL" id="KPV71514.1"/>
    </source>
</evidence>
<feature type="compositionally biased region" description="Polar residues" evidence="1">
    <location>
        <begin position="317"/>
        <end position="330"/>
    </location>
</feature>
<dbReference type="Proteomes" id="UP000053890">
    <property type="component" value="Unassembled WGS sequence"/>
</dbReference>
<accession>A0A0P9GVN1</accession>
<dbReference type="GeneID" id="28978852"/>
<dbReference type="OMA" id="DITAFKY"/>
<proteinExistence type="predicted"/>
<evidence type="ECO:0000256" key="1">
    <source>
        <dbReference type="SAM" id="MobiDB-lite"/>
    </source>
</evidence>
<reference evidence="2 3" key="1">
    <citation type="journal article" date="2015" name="Front. Microbiol.">
        <title>Genome sequence of the plant growth promoting endophytic yeast Rhodotorula graminis WP1.</title>
        <authorList>
            <person name="Firrincieli A."/>
            <person name="Otillar R."/>
            <person name="Salamov A."/>
            <person name="Schmutz J."/>
            <person name="Khan Z."/>
            <person name="Redman R.S."/>
            <person name="Fleck N.D."/>
            <person name="Lindquist E."/>
            <person name="Grigoriev I.V."/>
            <person name="Doty S.L."/>
        </authorList>
    </citation>
    <scope>NUCLEOTIDE SEQUENCE [LARGE SCALE GENOMIC DNA]</scope>
    <source>
        <strain evidence="2 3">WP1</strain>
    </source>
</reference>
<dbReference type="EMBL" id="KQ474093">
    <property type="protein sequence ID" value="KPV71514.1"/>
    <property type="molecule type" value="Genomic_DNA"/>
</dbReference>